<feature type="compositionally biased region" description="Low complexity" evidence="1">
    <location>
        <begin position="1"/>
        <end position="13"/>
    </location>
</feature>
<organism evidence="2 3">
    <name type="scientific">Chlamydomonas eustigma</name>
    <dbReference type="NCBI Taxonomy" id="1157962"/>
    <lineage>
        <taxon>Eukaryota</taxon>
        <taxon>Viridiplantae</taxon>
        <taxon>Chlorophyta</taxon>
        <taxon>core chlorophytes</taxon>
        <taxon>Chlorophyceae</taxon>
        <taxon>CS clade</taxon>
        <taxon>Chlamydomonadales</taxon>
        <taxon>Chlamydomonadaceae</taxon>
        <taxon>Chlamydomonas</taxon>
    </lineage>
</organism>
<evidence type="ECO:0000313" key="2">
    <source>
        <dbReference type="EMBL" id="GAX73474.1"/>
    </source>
</evidence>
<feature type="region of interest" description="Disordered" evidence="1">
    <location>
        <begin position="84"/>
        <end position="118"/>
    </location>
</feature>
<dbReference type="EMBL" id="BEGY01000003">
    <property type="protein sequence ID" value="GAX73474.1"/>
    <property type="molecule type" value="Genomic_DNA"/>
</dbReference>
<feature type="region of interest" description="Disordered" evidence="1">
    <location>
        <begin position="301"/>
        <end position="360"/>
    </location>
</feature>
<feature type="compositionally biased region" description="Basic and acidic residues" evidence="1">
    <location>
        <begin position="330"/>
        <end position="346"/>
    </location>
</feature>
<evidence type="ECO:0000256" key="1">
    <source>
        <dbReference type="SAM" id="MobiDB-lite"/>
    </source>
</evidence>
<comment type="caution">
    <text evidence="2">The sequence shown here is derived from an EMBL/GenBank/DDBJ whole genome shotgun (WGS) entry which is preliminary data.</text>
</comment>
<feature type="compositionally biased region" description="Polar residues" evidence="1">
    <location>
        <begin position="177"/>
        <end position="192"/>
    </location>
</feature>
<evidence type="ECO:0000313" key="3">
    <source>
        <dbReference type="Proteomes" id="UP000232323"/>
    </source>
</evidence>
<sequence length="370" mass="38441">MSGRARAIISSASKPSPVTRNGSLPRQVSLDFVHGPDANKSKADLDVTKSKTASSVKNINASSSTSGTFAERMASLASSALDLVTPFSGDNSDSPASRHQRPNILEAQRSLARGQAKIQIPGSMDFEIPASPVGSSAASMAVLSSLPLKEPHHNAGDVSGSGLSSAGSPPFLRRTFSGAQKQGGSTGATINGLSSGSFRMNIQQSHLEKQQSIRKERDFICKTATDLVTVPEGSDFNPESSQQRAAPGVMLSPLPSSYQQQSSFKRVLGDLGGNLHSPLTSSSLISGSSISMSSSFISGSSISTSPSTVANGASAAGTKASSVTKSPSLLRERVQAVHVSKQESLRAGRQARRPKNGALWDPMAVGDEYV</sequence>
<feature type="region of interest" description="Disordered" evidence="1">
    <location>
        <begin position="150"/>
        <end position="192"/>
    </location>
</feature>
<feature type="compositionally biased region" description="Polar residues" evidence="1">
    <location>
        <begin position="88"/>
        <end position="97"/>
    </location>
</feature>
<proteinExistence type="predicted"/>
<dbReference type="AlphaFoldDB" id="A0A250WRJ8"/>
<feature type="region of interest" description="Disordered" evidence="1">
    <location>
        <begin position="1"/>
        <end position="67"/>
    </location>
</feature>
<dbReference type="Proteomes" id="UP000232323">
    <property type="component" value="Unassembled WGS sequence"/>
</dbReference>
<feature type="compositionally biased region" description="Basic and acidic residues" evidence="1">
    <location>
        <begin position="37"/>
        <end position="49"/>
    </location>
</feature>
<feature type="compositionally biased region" description="Polar residues" evidence="1">
    <location>
        <begin position="14"/>
        <end position="26"/>
    </location>
</feature>
<accession>A0A250WRJ8</accession>
<gene>
    <name evidence="2" type="ORF">CEUSTIGMA_g926.t1</name>
</gene>
<reference evidence="2 3" key="1">
    <citation type="submission" date="2017-08" db="EMBL/GenBank/DDBJ databases">
        <title>Acidophilic green algal genome provides insights into adaptation to an acidic environment.</title>
        <authorList>
            <person name="Hirooka S."/>
            <person name="Hirose Y."/>
            <person name="Kanesaki Y."/>
            <person name="Higuchi S."/>
            <person name="Fujiwara T."/>
            <person name="Onuma R."/>
            <person name="Era A."/>
            <person name="Ohbayashi R."/>
            <person name="Uzuka A."/>
            <person name="Nozaki H."/>
            <person name="Yoshikawa H."/>
            <person name="Miyagishima S.Y."/>
        </authorList>
    </citation>
    <scope>NUCLEOTIDE SEQUENCE [LARGE SCALE GENOMIC DNA]</scope>
    <source>
        <strain evidence="2 3">NIES-2499</strain>
    </source>
</reference>
<protein>
    <submittedName>
        <fullName evidence="2">Uncharacterized protein</fullName>
    </submittedName>
</protein>
<feature type="compositionally biased region" description="Polar residues" evidence="1">
    <location>
        <begin position="50"/>
        <end position="67"/>
    </location>
</feature>
<name>A0A250WRJ8_9CHLO</name>
<keyword evidence="3" id="KW-1185">Reference proteome</keyword>